<dbReference type="GO" id="GO:0016491">
    <property type="term" value="F:oxidoreductase activity"/>
    <property type="evidence" value="ECO:0007669"/>
    <property type="project" value="TreeGrafter"/>
</dbReference>
<dbReference type="AlphaFoldDB" id="K9WJ36"/>
<dbReference type="KEGG" id="mic:Mic7113_4747"/>
<protein>
    <submittedName>
        <fullName evidence="3">PBS lyase HEAT-like repeat protein</fullName>
    </submittedName>
</protein>
<dbReference type="SUPFAM" id="SSF48371">
    <property type="entry name" value="ARM repeat"/>
    <property type="match status" value="1"/>
</dbReference>
<dbReference type="RefSeq" id="WP_015184555.1">
    <property type="nucleotide sequence ID" value="NC_019738.1"/>
</dbReference>
<dbReference type="Gene3D" id="1.25.10.10">
    <property type="entry name" value="Leucine-rich Repeat Variant"/>
    <property type="match status" value="2"/>
</dbReference>
<dbReference type="OrthoDB" id="424041at2"/>
<proteinExistence type="predicted"/>
<dbReference type="InterPro" id="IPR011989">
    <property type="entry name" value="ARM-like"/>
</dbReference>
<dbReference type="HOGENOM" id="CLU_109847_0_0_3"/>
<dbReference type="STRING" id="1173027.Mic7113_4747"/>
<organism evidence="3 4">
    <name type="scientific">Allocoleopsis franciscana PCC 7113</name>
    <dbReference type="NCBI Taxonomy" id="1173027"/>
    <lineage>
        <taxon>Bacteria</taxon>
        <taxon>Bacillati</taxon>
        <taxon>Cyanobacteriota</taxon>
        <taxon>Cyanophyceae</taxon>
        <taxon>Coleofasciculales</taxon>
        <taxon>Coleofasciculaceae</taxon>
        <taxon>Allocoleopsis</taxon>
        <taxon>Allocoleopsis franciscana</taxon>
    </lineage>
</organism>
<keyword evidence="4" id="KW-1185">Reference proteome</keyword>
<gene>
    <name evidence="3" type="ORF">Mic7113_4747</name>
</gene>
<dbReference type="Proteomes" id="UP000010471">
    <property type="component" value="Chromosome"/>
</dbReference>
<dbReference type="EMBL" id="CP003630">
    <property type="protein sequence ID" value="AFZ20420.1"/>
    <property type="molecule type" value="Genomic_DNA"/>
</dbReference>
<dbReference type="InterPro" id="IPR016024">
    <property type="entry name" value="ARM-type_fold"/>
</dbReference>
<evidence type="ECO:0000313" key="4">
    <source>
        <dbReference type="Proteomes" id="UP000010471"/>
    </source>
</evidence>
<keyword evidence="3" id="KW-0456">Lyase</keyword>
<sequence length="204" mass="22247">MTTEELFQQLKHPNPHLREQAMWELAQNQDETTISRLMSILDEEDTTYRRAAVKALGAIGMDTVPPLVEALLKSENVTVRGSAAKALAQVAINYPEIPFPEQGVLGLKTALQDANPVVHIAAVMALGEIGSPVVDVLIEALQTTDNPALGISIVNALGSIGDSRGVDVLKRLLEDESTDSYVRESANSALSRLEMTMKFQRREQ</sequence>
<evidence type="ECO:0000313" key="3">
    <source>
        <dbReference type="EMBL" id="AFZ20420.1"/>
    </source>
</evidence>
<keyword evidence="1" id="KW-0042">Antenna complex</keyword>
<dbReference type="GO" id="GO:0016829">
    <property type="term" value="F:lyase activity"/>
    <property type="evidence" value="ECO:0007669"/>
    <property type="project" value="UniProtKB-KW"/>
</dbReference>
<dbReference type="Pfam" id="PF13646">
    <property type="entry name" value="HEAT_2"/>
    <property type="match status" value="2"/>
</dbReference>
<evidence type="ECO:0000256" key="1">
    <source>
        <dbReference type="ARBA" id="ARBA00022549"/>
    </source>
</evidence>
<keyword evidence="2" id="KW-0605">Phycobilisome</keyword>
<name>K9WJ36_9CYAN</name>
<accession>K9WJ36</accession>
<dbReference type="eggNOG" id="COG1413">
    <property type="taxonomic scope" value="Bacteria"/>
</dbReference>
<dbReference type="SMART" id="SM00567">
    <property type="entry name" value="EZ_HEAT"/>
    <property type="match status" value="5"/>
</dbReference>
<dbReference type="GO" id="GO:0030089">
    <property type="term" value="C:phycobilisome"/>
    <property type="evidence" value="ECO:0007669"/>
    <property type="project" value="UniProtKB-KW"/>
</dbReference>
<dbReference type="PATRIC" id="fig|1173027.3.peg.5264"/>
<dbReference type="PANTHER" id="PTHR12697:SF5">
    <property type="entry name" value="DEOXYHYPUSINE HYDROXYLASE"/>
    <property type="match status" value="1"/>
</dbReference>
<dbReference type="InterPro" id="IPR004155">
    <property type="entry name" value="PBS_lyase_HEAT"/>
</dbReference>
<dbReference type="PANTHER" id="PTHR12697">
    <property type="entry name" value="PBS LYASE HEAT-LIKE PROTEIN"/>
    <property type="match status" value="1"/>
</dbReference>
<reference evidence="3 4" key="1">
    <citation type="submission" date="2012-06" db="EMBL/GenBank/DDBJ databases">
        <title>Finished chromosome of genome of Microcoleus sp. PCC 7113.</title>
        <authorList>
            <consortium name="US DOE Joint Genome Institute"/>
            <person name="Gugger M."/>
            <person name="Coursin T."/>
            <person name="Rippka R."/>
            <person name="Tandeau De Marsac N."/>
            <person name="Huntemann M."/>
            <person name="Wei C.-L."/>
            <person name="Han J."/>
            <person name="Detter J.C."/>
            <person name="Han C."/>
            <person name="Tapia R."/>
            <person name="Chen A."/>
            <person name="Kyrpides N."/>
            <person name="Mavromatis K."/>
            <person name="Markowitz V."/>
            <person name="Szeto E."/>
            <person name="Ivanova N."/>
            <person name="Pagani I."/>
            <person name="Pati A."/>
            <person name="Goodwin L."/>
            <person name="Nordberg H.P."/>
            <person name="Cantor M.N."/>
            <person name="Hua S.X."/>
            <person name="Woyke T."/>
            <person name="Kerfeld C.A."/>
        </authorList>
    </citation>
    <scope>NUCLEOTIDE SEQUENCE [LARGE SCALE GENOMIC DNA]</scope>
    <source>
        <strain evidence="3 4">PCC 7113</strain>
    </source>
</reference>
<evidence type="ECO:0000256" key="2">
    <source>
        <dbReference type="ARBA" id="ARBA00022738"/>
    </source>
</evidence>